<keyword evidence="1" id="KW-0597">Phosphoprotein</keyword>
<name>A0A839PXS0_MYCIR</name>
<evidence type="ECO:0000256" key="1">
    <source>
        <dbReference type="ARBA" id="ARBA00022553"/>
    </source>
</evidence>
<dbReference type="AlphaFoldDB" id="A0A839PXS0"/>
<accession>A0A839PXS0</accession>
<dbReference type="EMBL" id="JACHVU010000001">
    <property type="protein sequence ID" value="MBB2988988.1"/>
    <property type="molecule type" value="Genomic_DNA"/>
</dbReference>
<comment type="caution">
    <text evidence="3">The sequence shown here is derived from an EMBL/GenBank/DDBJ whole genome shotgun (WGS) entry which is preliminary data.</text>
</comment>
<reference evidence="3 4" key="1">
    <citation type="submission" date="2020-08" db="EMBL/GenBank/DDBJ databases">
        <title>The Agave Microbiome: Exploring the role of microbial communities in plant adaptations to desert environments.</title>
        <authorList>
            <person name="Partida-Martinez L.P."/>
        </authorList>
    </citation>
    <scope>NUCLEOTIDE SEQUENCE [LARGE SCALE GENOMIC DNA]</scope>
    <source>
        <strain evidence="3 4">AT2.18</strain>
    </source>
</reference>
<feature type="domain" description="FHA" evidence="2">
    <location>
        <begin position="33"/>
        <end position="82"/>
    </location>
</feature>
<evidence type="ECO:0000259" key="2">
    <source>
        <dbReference type="PROSITE" id="PS50006"/>
    </source>
</evidence>
<proteinExistence type="predicted"/>
<dbReference type="PROSITE" id="PS50006">
    <property type="entry name" value="FHA_DOMAIN"/>
    <property type="match status" value="1"/>
</dbReference>
<keyword evidence="4" id="KW-1185">Reference proteome</keyword>
<dbReference type="Proteomes" id="UP000550501">
    <property type="component" value="Unassembled WGS sequence"/>
</dbReference>
<dbReference type="SMART" id="SM00240">
    <property type="entry name" value="FHA"/>
    <property type="match status" value="1"/>
</dbReference>
<dbReference type="Pfam" id="PF00498">
    <property type="entry name" value="FHA"/>
    <property type="match status" value="1"/>
</dbReference>
<dbReference type="Gene3D" id="2.60.200.20">
    <property type="match status" value="1"/>
</dbReference>
<evidence type="ECO:0000313" key="3">
    <source>
        <dbReference type="EMBL" id="MBB2988988.1"/>
    </source>
</evidence>
<dbReference type="InterPro" id="IPR008984">
    <property type="entry name" value="SMAD_FHA_dom_sf"/>
</dbReference>
<sequence length="225" mass="23598">MDQNHPARQSTAADLVISFQGHEVVWSAADGELLIGRENPPAHVKIAHPAISRLHVRVIPGSPWRLVDYASRNGVYLDGQRVSDLHITDGMTLHLGHPDGVAVTFHYVSEPTTLPVPVSPVSVDALALVGTDRVADPDEDTETLSDELRRALLNEAIVVSFDSIAAGLAELPAAGSTGLRARLNRVDGLLGALSALGAEDAAAAFSTVRGVYGRLIDQAAGGLAA</sequence>
<protein>
    <submittedName>
        <fullName evidence="3">PSer/pThr/pTyr-binding forkhead associated (FHA) protein</fullName>
    </submittedName>
</protein>
<gene>
    <name evidence="3" type="ORF">FHR72_000445</name>
</gene>
<dbReference type="RefSeq" id="WP_183466263.1">
    <property type="nucleotide sequence ID" value="NZ_JACHVU010000001.1"/>
</dbReference>
<evidence type="ECO:0000313" key="4">
    <source>
        <dbReference type="Proteomes" id="UP000550501"/>
    </source>
</evidence>
<dbReference type="SUPFAM" id="SSF49879">
    <property type="entry name" value="SMAD/FHA domain"/>
    <property type="match status" value="1"/>
</dbReference>
<dbReference type="InterPro" id="IPR000253">
    <property type="entry name" value="FHA_dom"/>
</dbReference>
<organism evidence="3 4">
    <name type="scientific">Mycolicibacterium iranicum</name>
    <name type="common">Mycobacterium iranicum</name>
    <dbReference type="NCBI Taxonomy" id="912594"/>
    <lineage>
        <taxon>Bacteria</taxon>
        <taxon>Bacillati</taxon>
        <taxon>Actinomycetota</taxon>
        <taxon>Actinomycetes</taxon>
        <taxon>Mycobacteriales</taxon>
        <taxon>Mycobacteriaceae</taxon>
        <taxon>Mycolicibacterium</taxon>
    </lineage>
</organism>